<feature type="region of interest" description="Disordered" evidence="1">
    <location>
        <begin position="1"/>
        <end position="93"/>
    </location>
</feature>
<protein>
    <submittedName>
        <fullName evidence="2">Uncharacterized protein</fullName>
    </submittedName>
</protein>
<proteinExistence type="predicted"/>
<reference evidence="2" key="1">
    <citation type="journal article" date="2018" name="Nat. Commun.">
        <title>Diversity and evolution of the emerging Pandoraviridae family.</title>
        <authorList>
            <person name="Legendre M."/>
            <person name="Fabre E."/>
            <person name="Poirot O."/>
            <person name="Jeudy S."/>
            <person name="Lartigue A."/>
            <person name="Alempic J.M."/>
            <person name="Beucher L."/>
            <person name="Philippe N."/>
            <person name="Bertaux L."/>
            <person name="Christo-Foroux E."/>
            <person name="Labadie K."/>
            <person name="Coute Y."/>
            <person name="Abergel C."/>
            <person name="Claverie J.M."/>
        </authorList>
    </citation>
    <scope>NUCLEOTIDE SEQUENCE [LARGE SCALE GENOMIC DNA]</scope>
    <source>
        <strain evidence="2">Quercus</strain>
    </source>
</reference>
<organism evidence="2">
    <name type="scientific">Pandoravirus quercus</name>
    <dbReference type="NCBI Taxonomy" id="2107709"/>
    <lineage>
        <taxon>Viruses</taxon>
        <taxon>Pandoravirus</taxon>
    </lineage>
</organism>
<name>A0A2U7U842_9VIRU</name>
<sequence length="93" mass="10544">MLRRKKEGCEIAPKKPKKDHRHRKKRKEKMDKERARQRLGGATDKGGRADGTPKGQRDTLGEKKGWDARTVAYQSATMGKPGRTACPGKRMWA</sequence>
<evidence type="ECO:0000313" key="2">
    <source>
        <dbReference type="EMBL" id="AVK74565.1"/>
    </source>
</evidence>
<evidence type="ECO:0000256" key="1">
    <source>
        <dbReference type="SAM" id="MobiDB-lite"/>
    </source>
</evidence>
<dbReference type="KEGG" id="vg:36843706"/>
<gene>
    <name evidence="2" type="ORF">pqer_cds_143</name>
</gene>
<dbReference type="EMBL" id="MG011689">
    <property type="protein sequence ID" value="AVK74565.1"/>
    <property type="molecule type" value="Genomic_DNA"/>
</dbReference>
<dbReference type="RefSeq" id="YP_009482834.1">
    <property type="nucleotide sequence ID" value="NC_037667.1"/>
</dbReference>
<feature type="compositionally biased region" description="Basic and acidic residues" evidence="1">
    <location>
        <begin position="55"/>
        <end position="67"/>
    </location>
</feature>
<dbReference type="GeneID" id="36843706"/>
<feature type="compositionally biased region" description="Basic residues" evidence="1">
    <location>
        <begin position="14"/>
        <end position="27"/>
    </location>
</feature>
<dbReference type="Proteomes" id="UP000248852">
    <property type="component" value="Segment"/>
</dbReference>
<accession>A0A2U7U842</accession>